<proteinExistence type="predicted"/>
<feature type="compositionally biased region" description="Low complexity" evidence="2">
    <location>
        <begin position="185"/>
        <end position="194"/>
    </location>
</feature>
<reference evidence="3" key="2">
    <citation type="submission" date="2021-04" db="EMBL/GenBank/DDBJ databases">
        <authorList>
            <person name="Podell S."/>
        </authorList>
    </citation>
    <scope>NUCLEOTIDE SEQUENCE</scope>
    <source>
        <strain evidence="3">Hildebrandi</strain>
    </source>
</reference>
<evidence type="ECO:0000313" key="3">
    <source>
        <dbReference type="EMBL" id="KAG7346446.1"/>
    </source>
</evidence>
<protein>
    <submittedName>
        <fullName evidence="3">Uncharacterized protein</fullName>
    </submittedName>
</protein>
<feature type="coiled-coil region" evidence="1">
    <location>
        <begin position="252"/>
        <end position="307"/>
    </location>
</feature>
<dbReference type="AlphaFoldDB" id="A0A9K3KN88"/>
<feature type="compositionally biased region" description="Polar residues" evidence="2">
    <location>
        <begin position="26"/>
        <end position="38"/>
    </location>
</feature>
<accession>A0A9K3KN88</accession>
<evidence type="ECO:0000313" key="4">
    <source>
        <dbReference type="Proteomes" id="UP000693970"/>
    </source>
</evidence>
<dbReference type="EMBL" id="JAGRRH010000021">
    <property type="protein sequence ID" value="KAG7346446.1"/>
    <property type="molecule type" value="Genomic_DNA"/>
</dbReference>
<feature type="coiled-coil region" evidence="1">
    <location>
        <begin position="101"/>
        <end position="163"/>
    </location>
</feature>
<dbReference type="OrthoDB" id="45820at2759"/>
<evidence type="ECO:0000256" key="2">
    <source>
        <dbReference type="SAM" id="MobiDB-lite"/>
    </source>
</evidence>
<feature type="compositionally biased region" description="Polar residues" evidence="2">
    <location>
        <begin position="196"/>
        <end position="210"/>
    </location>
</feature>
<organism evidence="3 4">
    <name type="scientific">Nitzschia inconspicua</name>
    <dbReference type="NCBI Taxonomy" id="303405"/>
    <lineage>
        <taxon>Eukaryota</taxon>
        <taxon>Sar</taxon>
        <taxon>Stramenopiles</taxon>
        <taxon>Ochrophyta</taxon>
        <taxon>Bacillariophyta</taxon>
        <taxon>Bacillariophyceae</taxon>
        <taxon>Bacillariophycidae</taxon>
        <taxon>Bacillariales</taxon>
        <taxon>Bacillariaceae</taxon>
        <taxon>Nitzschia</taxon>
    </lineage>
</organism>
<dbReference type="Proteomes" id="UP000693970">
    <property type="component" value="Unassembled WGS sequence"/>
</dbReference>
<name>A0A9K3KN88_9STRA</name>
<gene>
    <name evidence="3" type="ORF">IV203_005514</name>
</gene>
<feature type="compositionally biased region" description="Polar residues" evidence="2">
    <location>
        <begin position="49"/>
        <end position="61"/>
    </location>
</feature>
<keyword evidence="4" id="KW-1185">Reference proteome</keyword>
<feature type="region of interest" description="Disordered" evidence="2">
    <location>
        <begin position="1"/>
        <end position="72"/>
    </location>
</feature>
<comment type="caution">
    <text evidence="3">The sequence shown here is derived from an EMBL/GenBank/DDBJ whole genome shotgun (WGS) entry which is preliminary data.</text>
</comment>
<feature type="region of interest" description="Disordered" evidence="2">
    <location>
        <begin position="185"/>
        <end position="219"/>
    </location>
</feature>
<sequence>MDRMEDTEIADDVTEETAGETTTTTPHGQQSQTLSHPFSPSDGGHTKKSAANTIHDSSSKTAPPPLPSSATKSVYTLDDANEELSQLIFRGKLASNDVPCLKAILKEHVSLKEKVEKLKSLLGRSAKAQREAKMDADASQKRLTQAMREIERLHSKLEKLQSRPSHLDLLMDFETNFDKALLSVGQQQQQAGGQETAASKSDHGGSSTTKSSHDAHHHHTDNLDSMLLQELGEAKSRIEKLETLNSAMMSRSTQLENAAKTLQKERDDARDANSRLQMELRMAQLEAEQAQRAMMDKVASLEEMQMEIDCMTKASLKANVRAAKGEEAANSLKTEKQYIQQLESQVQAFKEWAMASSEAKQLMQERCRILETKLKQQQGLLKGSSYRGGDDVDGDSSSDKVLFTKKGSKVIGAGDTNHLVLSLGDHAMTVDARFVVLRWKFDSSPPDLTVDFNIMKGKCETSSEQARADYLIKDRVITGGAGGETEGAFNTDAACTILWSNVKSWIRPRTVKYSVEVISLK</sequence>
<keyword evidence="1" id="KW-0175">Coiled coil</keyword>
<reference evidence="3" key="1">
    <citation type="journal article" date="2021" name="Sci. Rep.">
        <title>Diploid genomic architecture of Nitzschia inconspicua, an elite biomass production diatom.</title>
        <authorList>
            <person name="Oliver A."/>
            <person name="Podell S."/>
            <person name="Pinowska A."/>
            <person name="Traller J.C."/>
            <person name="Smith S.R."/>
            <person name="McClure R."/>
            <person name="Beliaev A."/>
            <person name="Bohutskyi P."/>
            <person name="Hill E.A."/>
            <person name="Rabines A."/>
            <person name="Zheng H."/>
            <person name="Allen L.Z."/>
            <person name="Kuo A."/>
            <person name="Grigoriev I.V."/>
            <person name="Allen A.E."/>
            <person name="Hazlebeck D."/>
            <person name="Allen E.E."/>
        </authorList>
    </citation>
    <scope>NUCLEOTIDE SEQUENCE</scope>
    <source>
        <strain evidence="3">Hildebrandi</strain>
    </source>
</reference>
<evidence type="ECO:0000256" key="1">
    <source>
        <dbReference type="SAM" id="Coils"/>
    </source>
</evidence>
<feature type="compositionally biased region" description="Acidic residues" evidence="2">
    <location>
        <begin position="7"/>
        <end position="18"/>
    </location>
</feature>